<name>A0A6J7A901_9ZZZZ</name>
<dbReference type="Pfam" id="PF01494">
    <property type="entry name" value="FAD_binding_3"/>
    <property type="match status" value="1"/>
</dbReference>
<dbReference type="Gene3D" id="3.30.9.10">
    <property type="entry name" value="D-Amino Acid Oxidase, subunit A, domain 2"/>
    <property type="match status" value="1"/>
</dbReference>
<evidence type="ECO:0000256" key="1">
    <source>
        <dbReference type="ARBA" id="ARBA00023002"/>
    </source>
</evidence>
<proteinExistence type="predicted"/>
<dbReference type="AlphaFoldDB" id="A0A6J7A901"/>
<dbReference type="InterPro" id="IPR050493">
    <property type="entry name" value="FAD-dep_Monooxygenase_BioMet"/>
</dbReference>
<dbReference type="Gene3D" id="3.50.50.60">
    <property type="entry name" value="FAD/NAD(P)-binding domain"/>
    <property type="match status" value="1"/>
</dbReference>
<dbReference type="PRINTS" id="PR00420">
    <property type="entry name" value="RNGMNOXGNASE"/>
</dbReference>
<dbReference type="EMBL" id="CAFABK010000024">
    <property type="protein sequence ID" value="CAB4828859.1"/>
    <property type="molecule type" value="Genomic_DNA"/>
</dbReference>
<keyword evidence="1" id="KW-0560">Oxidoreductase</keyword>
<dbReference type="PANTHER" id="PTHR13789">
    <property type="entry name" value="MONOOXYGENASE"/>
    <property type="match status" value="1"/>
</dbReference>
<dbReference type="InterPro" id="IPR002938">
    <property type="entry name" value="FAD-bd"/>
</dbReference>
<dbReference type="GO" id="GO:0071949">
    <property type="term" value="F:FAD binding"/>
    <property type="evidence" value="ECO:0007669"/>
    <property type="project" value="InterPro"/>
</dbReference>
<evidence type="ECO:0000259" key="3">
    <source>
        <dbReference type="Pfam" id="PF01494"/>
    </source>
</evidence>
<reference evidence="4" key="1">
    <citation type="submission" date="2020-05" db="EMBL/GenBank/DDBJ databases">
        <authorList>
            <person name="Chiriac C."/>
            <person name="Salcher M."/>
            <person name="Ghai R."/>
            <person name="Kavagutti S V."/>
        </authorList>
    </citation>
    <scope>NUCLEOTIDE SEQUENCE</scope>
</reference>
<evidence type="ECO:0000313" key="4">
    <source>
        <dbReference type="EMBL" id="CAB4828859.1"/>
    </source>
</evidence>
<dbReference type="SUPFAM" id="SSF51905">
    <property type="entry name" value="FAD/NAD(P)-binding domain"/>
    <property type="match status" value="1"/>
</dbReference>
<gene>
    <name evidence="4" type="ORF">UFOPK3204_00721</name>
</gene>
<accession>A0A6J7A901</accession>
<organism evidence="4">
    <name type="scientific">freshwater metagenome</name>
    <dbReference type="NCBI Taxonomy" id="449393"/>
    <lineage>
        <taxon>unclassified sequences</taxon>
        <taxon>metagenomes</taxon>
        <taxon>ecological metagenomes</taxon>
    </lineage>
</organism>
<dbReference type="GO" id="GO:0004497">
    <property type="term" value="F:monooxygenase activity"/>
    <property type="evidence" value="ECO:0007669"/>
    <property type="project" value="UniProtKB-KW"/>
</dbReference>
<dbReference type="PROSITE" id="PS51257">
    <property type="entry name" value="PROKAR_LIPOPROTEIN"/>
    <property type="match status" value="1"/>
</dbReference>
<keyword evidence="2" id="KW-0503">Monooxygenase</keyword>
<evidence type="ECO:0000256" key="2">
    <source>
        <dbReference type="ARBA" id="ARBA00023033"/>
    </source>
</evidence>
<protein>
    <submittedName>
        <fullName evidence="4">Unannotated protein</fullName>
    </submittedName>
</protein>
<sequence length="374" mass="40485">MARHAEIAGAGIAGLGLACQLAESGWTVRVHERSQEVRESGAGIALGQNGVDAMRSIGAFDRAIEGGSQVRYWNIVDQWGRVVQEEHLTSELFSIPRSSLLRALHERALSLGVEVLTGSIVVGVRHGSLLLGEGHEMKGDLIVGADGTGSKVRNALISLGLKVRRIDLKVAGLRACMPAVDTDPSDAMLEWLSGKRRVGLIPLDGKDQVAIYMFCPPEDIGGRKAPIDIDSWSASYPHLRTAFERVPRDSTWGEVWETHCSAWSLGNTVLIGDAAFSMAPNLGQGGCTALQAAITLTQALANSKSVEDGLLAWQAQERQHVDYVQRWSGRYSRLCSKTPAPLLRSRSRLFGAWGRSKRLNDRFAGVEARLVASS</sequence>
<dbReference type="PANTHER" id="PTHR13789:SF309">
    <property type="entry name" value="PUTATIVE (AFU_ORTHOLOGUE AFUA_6G14510)-RELATED"/>
    <property type="match status" value="1"/>
</dbReference>
<dbReference type="InterPro" id="IPR036188">
    <property type="entry name" value="FAD/NAD-bd_sf"/>
</dbReference>
<feature type="domain" description="FAD-binding" evidence="3">
    <location>
        <begin position="7"/>
        <end position="319"/>
    </location>
</feature>